<name>A0A200QNL8_MACCD</name>
<evidence type="ECO:0000259" key="4">
    <source>
        <dbReference type="PROSITE" id="PS50404"/>
    </source>
</evidence>
<organism evidence="6 7">
    <name type="scientific">Macleaya cordata</name>
    <name type="common">Five-seeded plume-poppy</name>
    <name type="synonym">Bocconia cordata</name>
    <dbReference type="NCBI Taxonomy" id="56857"/>
    <lineage>
        <taxon>Eukaryota</taxon>
        <taxon>Viridiplantae</taxon>
        <taxon>Streptophyta</taxon>
        <taxon>Embryophyta</taxon>
        <taxon>Tracheophyta</taxon>
        <taxon>Spermatophyta</taxon>
        <taxon>Magnoliopsida</taxon>
        <taxon>Ranunculales</taxon>
        <taxon>Papaveraceae</taxon>
        <taxon>Papaveroideae</taxon>
        <taxon>Macleaya</taxon>
    </lineage>
</organism>
<dbReference type="Pfam" id="PF02798">
    <property type="entry name" value="GST_N"/>
    <property type="match status" value="2"/>
</dbReference>
<evidence type="ECO:0000256" key="3">
    <source>
        <dbReference type="ARBA" id="ARBA00047960"/>
    </source>
</evidence>
<reference evidence="6 7" key="1">
    <citation type="journal article" date="2017" name="Mol. Plant">
        <title>The Genome of Medicinal Plant Macleaya cordata Provides New Insights into Benzylisoquinoline Alkaloids Metabolism.</title>
        <authorList>
            <person name="Liu X."/>
            <person name="Liu Y."/>
            <person name="Huang P."/>
            <person name="Ma Y."/>
            <person name="Qing Z."/>
            <person name="Tang Q."/>
            <person name="Cao H."/>
            <person name="Cheng P."/>
            <person name="Zheng Y."/>
            <person name="Yuan Z."/>
            <person name="Zhou Y."/>
            <person name="Liu J."/>
            <person name="Tang Z."/>
            <person name="Zhuo Y."/>
            <person name="Zhang Y."/>
            <person name="Yu L."/>
            <person name="Huang J."/>
            <person name="Yang P."/>
            <person name="Peng Q."/>
            <person name="Zhang J."/>
            <person name="Jiang W."/>
            <person name="Zhang Z."/>
            <person name="Lin K."/>
            <person name="Ro D.K."/>
            <person name="Chen X."/>
            <person name="Xiong X."/>
            <person name="Shang Y."/>
            <person name="Huang S."/>
            <person name="Zeng J."/>
        </authorList>
    </citation>
    <scope>NUCLEOTIDE SEQUENCE [LARGE SCALE GENOMIC DNA]</scope>
    <source>
        <strain evidence="7">cv. BLH2017</strain>
        <tissue evidence="6">Root</tissue>
    </source>
</reference>
<dbReference type="InterPro" id="IPR040079">
    <property type="entry name" value="Glutathione_S-Trfase"/>
</dbReference>
<dbReference type="PANTHER" id="PTHR11260">
    <property type="entry name" value="GLUTATHIONE S-TRANSFERASE, GST, SUPERFAMILY, GST DOMAIN CONTAINING"/>
    <property type="match status" value="1"/>
</dbReference>
<dbReference type="InParanoid" id="A0A200QNL8"/>
<gene>
    <name evidence="6" type="ORF">BVC80_1481g47</name>
</gene>
<dbReference type="InterPro" id="IPR045074">
    <property type="entry name" value="GST_C_Tau"/>
</dbReference>
<protein>
    <recommendedName>
        <fullName evidence="1">glutathione transferase</fullName>
        <ecNumber evidence="1">2.5.1.18</ecNumber>
    </recommendedName>
</protein>
<dbReference type="SFLD" id="SFLDG00358">
    <property type="entry name" value="Main_(cytGST)"/>
    <property type="match status" value="1"/>
</dbReference>
<dbReference type="InterPro" id="IPR010987">
    <property type="entry name" value="Glutathione-S-Trfase_C-like"/>
</dbReference>
<feature type="domain" description="GST N-terminal" evidence="4">
    <location>
        <begin position="3"/>
        <end position="82"/>
    </location>
</feature>
<dbReference type="SFLD" id="SFLDG01152">
    <property type="entry name" value="Main.3:_Omega-_and_Tau-like"/>
    <property type="match status" value="1"/>
</dbReference>
<dbReference type="PANTHER" id="PTHR11260:SF781">
    <property type="entry name" value="GLUTATHIONE S-TRANSFERASE U19"/>
    <property type="match status" value="1"/>
</dbReference>
<dbReference type="Pfam" id="PF13410">
    <property type="entry name" value="GST_C_2"/>
    <property type="match status" value="1"/>
</dbReference>
<dbReference type="PROSITE" id="PS50405">
    <property type="entry name" value="GST_CTER"/>
    <property type="match status" value="1"/>
</dbReference>
<dbReference type="InterPro" id="IPR036249">
    <property type="entry name" value="Thioredoxin-like_sf"/>
</dbReference>
<feature type="domain" description="GST C-terminal" evidence="5">
    <location>
        <begin position="88"/>
        <end position="209"/>
    </location>
</feature>
<dbReference type="Proteomes" id="UP000195402">
    <property type="component" value="Unassembled WGS sequence"/>
</dbReference>
<dbReference type="InterPro" id="IPR036282">
    <property type="entry name" value="Glutathione-S-Trfase_C_sf"/>
</dbReference>
<proteinExistence type="predicted"/>
<dbReference type="InterPro" id="IPR004045">
    <property type="entry name" value="Glutathione_S-Trfase_N"/>
</dbReference>
<dbReference type="GO" id="GO:0006749">
    <property type="term" value="P:glutathione metabolic process"/>
    <property type="evidence" value="ECO:0007669"/>
    <property type="project" value="InterPro"/>
</dbReference>
<dbReference type="OrthoDB" id="202840at2759"/>
<keyword evidence="7" id="KW-1185">Reference proteome</keyword>
<dbReference type="SUPFAM" id="SSF47616">
    <property type="entry name" value="GST C-terminal domain-like"/>
    <property type="match status" value="1"/>
</dbReference>
<dbReference type="PROSITE" id="PS50404">
    <property type="entry name" value="GST_NTER"/>
    <property type="match status" value="1"/>
</dbReference>
<dbReference type="EMBL" id="MVGT01001430">
    <property type="protein sequence ID" value="OVA12037.1"/>
    <property type="molecule type" value="Genomic_DNA"/>
</dbReference>
<evidence type="ECO:0000256" key="1">
    <source>
        <dbReference type="ARBA" id="ARBA00012452"/>
    </source>
</evidence>
<keyword evidence="2 6" id="KW-0808">Transferase</keyword>
<evidence type="ECO:0000256" key="2">
    <source>
        <dbReference type="ARBA" id="ARBA00022679"/>
    </source>
</evidence>
<dbReference type="InterPro" id="IPR045073">
    <property type="entry name" value="Omega/Tau-like"/>
</dbReference>
<dbReference type="GO" id="GO:0005737">
    <property type="term" value="C:cytoplasm"/>
    <property type="evidence" value="ECO:0007669"/>
    <property type="project" value="TreeGrafter"/>
</dbReference>
<dbReference type="Gene3D" id="3.40.30.10">
    <property type="entry name" value="Glutaredoxin"/>
    <property type="match status" value="2"/>
</dbReference>
<comment type="caution">
    <text evidence="6">The sequence shown here is derived from an EMBL/GenBank/DDBJ whole genome shotgun (WGS) entry which is preliminary data.</text>
</comment>
<dbReference type="GO" id="GO:0004364">
    <property type="term" value="F:glutathione transferase activity"/>
    <property type="evidence" value="ECO:0007669"/>
    <property type="project" value="UniProtKB-EC"/>
</dbReference>
<dbReference type="SUPFAM" id="SSF52833">
    <property type="entry name" value="Thioredoxin-like"/>
    <property type="match status" value="2"/>
</dbReference>
<comment type="catalytic activity">
    <reaction evidence="3">
        <text>RX + glutathione = an S-substituted glutathione + a halide anion + H(+)</text>
        <dbReference type="Rhea" id="RHEA:16437"/>
        <dbReference type="ChEBI" id="CHEBI:15378"/>
        <dbReference type="ChEBI" id="CHEBI:16042"/>
        <dbReference type="ChEBI" id="CHEBI:17792"/>
        <dbReference type="ChEBI" id="CHEBI:57925"/>
        <dbReference type="ChEBI" id="CHEBI:90779"/>
        <dbReference type="EC" id="2.5.1.18"/>
    </reaction>
</comment>
<dbReference type="SFLD" id="SFLDS00019">
    <property type="entry name" value="Glutathione_Transferase_(cytos"/>
    <property type="match status" value="1"/>
</dbReference>
<dbReference type="AlphaFoldDB" id="A0A200QNL8"/>
<accession>A0A200QNL8</accession>
<evidence type="ECO:0000313" key="7">
    <source>
        <dbReference type="Proteomes" id="UP000195402"/>
    </source>
</evidence>
<dbReference type="EC" id="2.5.1.18" evidence="1"/>
<dbReference type="CDD" id="cd03058">
    <property type="entry name" value="GST_N_Tau"/>
    <property type="match status" value="1"/>
</dbReference>
<dbReference type="CDD" id="cd03185">
    <property type="entry name" value="GST_C_Tau"/>
    <property type="match status" value="1"/>
</dbReference>
<sequence>MADEVVLLDFWPSHFGMRVRISLVEKGIKYEYKEENLGEKSPLLLKMNPVHKKIPILIHNGKSICESLIMVEYIDEVWNEKSPLLLTDPYERAVAKFWADYVDKKVYDNGRKICMSKGEEQKNAKKEFIEILKVLEGELGEKPYFGGANMGFLDVALIPFYSWFYSYKTCGKFSIEAECPKFVVGQRSAWRKRVSLNHFLTQRRSMNLFSNSRNGLELNRFNTVYMFLYWIFFGDLFLEQNLLDKSPLLLKMNPIHQKIHVLIQIGKTICESIIIVKYIDEVWKDKYPFLPSDPYQRAKAKFWADYIDKKVLWVCLIN</sequence>
<dbReference type="STRING" id="56857.A0A200QNL8"/>
<evidence type="ECO:0000259" key="5">
    <source>
        <dbReference type="PROSITE" id="PS50405"/>
    </source>
</evidence>
<evidence type="ECO:0000313" key="6">
    <source>
        <dbReference type="EMBL" id="OVA12037.1"/>
    </source>
</evidence>
<dbReference type="FunFam" id="3.40.30.10:FF:000014">
    <property type="entry name" value="Tau class glutathione S-transferase"/>
    <property type="match status" value="1"/>
</dbReference>
<dbReference type="Gene3D" id="1.20.1050.10">
    <property type="match status" value="2"/>
</dbReference>